<dbReference type="InterPro" id="IPR020541">
    <property type="entry name" value="Chorismate_synthase_CS"/>
</dbReference>
<evidence type="ECO:0000256" key="3">
    <source>
        <dbReference type="ARBA" id="ARBA00011881"/>
    </source>
</evidence>
<evidence type="ECO:0000256" key="10">
    <source>
        <dbReference type="ARBA" id="ARBA00023141"/>
    </source>
</evidence>
<dbReference type="Gene3D" id="3.60.150.10">
    <property type="entry name" value="Chorismate synthase AroC"/>
    <property type="match status" value="1"/>
</dbReference>
<evidence type="ECO:0000256" key="5">
    <source>
        <dbReference type="ARBA" id="ARBA00022605"/>
    </source>
</evidence>
<comment type="catalytic activity">
    <reaction evidence="12 13">
        <text>5-O-(1-carboxyvinyl)-3-phosphoshikimate = chorismate + phosphate</text>
        <dbReference type="Rhea" id="RHEA:21020"/>
        <dbReference type="ChEBI" id="CHEBI:29748"/>
        <dbReference type="ChEBI" id="CHEBI:43474"/>
        <dbReference type="ChEBI" id="CHEBI:57701"/>
        <dbReference type="EC" id="4.2.3.5"/>
    </reaction>
</comment>
<dbReference type="EMBL" id="FOCT01000005">
    <property type="protein sequence ID" value="SEN57230.1"/>
    <property type="molecule type" value="Genomic_DNA"/>
</dbReference>
<dbReference type="CDD" id="cd07304">
    <property type="entry name" value="Chorismate_synthase"/>
    <property type="match status" value="1"/>
</dbReference>
<evidence type="ECO:0000313" key="16">
    <source>
        <dbReference type="Proteomes" id="UP000183898"/>
    </source>
</evidence>
<dbReference type="NCBIfam" id="NF003793">
    <property type="entry name" value="PRK05382.1"/>
    <property type="match status" value="1"/>
</dbReference>
<evidence type="ECO:0000313" key="15">
    <source>
        <dbReference type="EMBL" id="SEN57230.1"/>
    </source>
</evidence>
<protein>
    <recommendedName>
        <fullName evidence="4 12">Chorismate synthase</fullName>
        <shortName evidence="12">CS</shortName>
        <ecNumber evidence="4 12">4.2.3.5</ecNumber>
    </recommendedName>
    <alternativeName>
        <fullName evidence="12">5-enolpyruvylshikimate-3-phosphate phospholyase</fullName>
    </alternativeName>
</protein>
<dbReference type="NCBIfam" id="TIGR00033">
    <property type="entry name" value="aroC"/>
    <property type="match status" value="1"/>
</dbReference>
<reference evidence="15 16" key="1">
    <citation type="submission" date="2016-10" db="EMBL/GenBank/DDBJ databases">
        <authorList>
            <person name="de Groot N.N."/>
        </authorList>
    </citation>
    <scope>NUCLEOTIDE SEQUENCE [LARGE SCALE GENOMIC DNA]</scope>
    <source>
        <strain evidence="15 16">Nl18</strain>
    </source>
</reference>
<dbReference type="GO" id="GO:0008652">
    <property type="term" value="P:amino acid biosynthetic process"/>
    <property type="evidence" value="ECO:0007669"/>
    <property type="project" value="UniProtKB-KW"/>
</dbReference>
<comment type="similarity">
    <text evidence="2 12 13">Belongs to the chorismate synthase family.</text>
</comment>
<dbReference type="PROSITE" id="PS00789">
    <property type="entry name" value="CHORISMATE_SYNTHASE_3"/>
    <property type="match status" value="1"/>
</dbReference>
<feature type="region of interest" description="Disordered" evidence="14">
    <location>
        <begin position="357"/>
        <end position="393"/>
    </location>
</feature>
<feature type="binding site" evidence="12">
    <location>
        <position position="54"/>
    </location>
    <ligand>
        <name>NADP(+)</name>
        <dbReference type="ChEBI" id="CHEBI:58349"/>
    </ligand>
</feature>
<feature type="binding site" evidence="12">
    <location>
        <begin position="238"/>
        <end position="239"/>
    </location>
    <ligand>
        <name>FMN</name>
        <dbReference type="ChEBI" id="CHEBI:58210"/>
    </ligand>
</feature>
<evidence type="ECO:0000256" key="7">
    <source>
        <dbReference type="ARBA" id="ARBA00022643"/>
    </source>
</evidence>
<feature type="binding site" evidence="12">
    <location>
        <position position="278"/>
    </location>
    <ligand>
        <name>FMN</name>
        <dbReference type="ChEBI" id="CHEBI:58210"/>
    </ligand>
</feature>
<keyword evidence="8 12" id="KW-0274">FAD</keyword>
<evidence type="ECO:0000256" key="2">
    <source>
        <dbReference type="ARBA" id="ARBA00008014"/>
    </source>
</evidence>
<dbReference type="AlphaFoldDB" id="A0A1H8HM02"/>
<dbReference type="PROSITE" id="PS00788">
    <property type="entry name" value="CHORISMATE_SYNTHASE_2"/>
    <property type="match status" value="1"/>
</dbReference>
<dbReference type="GO" id="GO:0004107">
    <property type="term" value="F:chorismate synthase activity"/>
    <property type="evidence" value="ECO:0007669"/>
    <property type="project" value="UniProtKB-UniRule"/>
</dbReference>
<evidence type="ECO:0000256" key="8">
    <source>
        <dbReference type="ARBA" id="ARBA00022827"/>
    </source>
</evidence>
<dbReference type="PIRSF" id="PIRSF001456">
    <property type="entry name" value="Chorismate_synth"/>
    <property type="match status" value="1"/>
</dbReference>
<dbReference type="EC" id="4.2.3.5" evidence="4 12"/>
<comment type="function">
    <text evidence="12">Catalyzes the anti-1,4-elimination of the C-3 phosphate and the C-6 proR hydrogen from 5-enolpyruvylshikimate-3-phosphate (EPSP) to yield chorismate, which is the branch point compound that serves as the starting substrate for the three terminal pathways of aromatic amino acid biosynthesis. This reaction introduces a second double bond into the aromatic ring system.</text>
</comment>
<dbReference type="GO" id="GO:0009423">
    <property type="term" value="P:chorismate biosynthetic process"/>
    <property type="evidence" value="ECO:0007669"/>
    <property type="project" value="UniProtKB-UniRule"/>
</dbReference>
<dbReference type="GO" id="GO:0009073">
    <property type="term" value="P:aromatic amino acid family biosynthetic process"/>
    <property type="evidence" value="ECO:0007669"/>
    <property type="project" value="UniProtKB-KW"/>
</dbReference>
<dbReference type="PANTHER" id="PTHR21085">
    <property type="entry name" value="CHORISMATE SYNTHASE"/>
    <property type="match status" value="1"/>
</dbReference>
<feature type="binding site" evidence="12">
    <location>
        <begin position="125"/>
        <end position="127"/>
    </location>
    <ligand>
        <name>FMN</name>
        <dbReference type="ChEBI" id="CHEBI:58210"/>
    </ligand>
</feature>
<dbReference type="InterPro" id="IPR035904">
    <property type="entry name" value="Chorismate_synth_AroC_sf"/>
</dbReference>
<dbReference type="GO" id="GO:0010181">
    <property type="term" value="F:FMN binding"/>
    <property type="evidence" value="ECO:0007669"/>
    <property type="project" value="TreeGrafter"/>
</dbReference>
<evidence type="ECO:0000256" key="14">
    <source>
        <dbReference type="SAM" id="MobiDB-lite"/>
    </source>
</evidence>
<keyword evidence="5 12" id="KW-0028">Amino-acid biosynthesis</keyword>
<keyword evidence="11 12" id="KW-0456">Lyase</keyword>
<dbReference type="GO" id="GO:0005829">
    <property type="term" value="C:cytosol"/>
    <property type="evidence" value="ECO:0007669"/>
    <property type="project" value="TreeGrafter"/>
</dbReference>
<dbReference type="UniPathway" id="UPA00053">
    <property type="reaction ID" value="UER00090"/>
</dbReference>
<evidence type="ECO:0000256" key="13">
    <source>
        <dbReference type="RuleBase" id="RU000605"/>
    </source>
</evidence>
<dbReference type="Pfam" id="PF01264">
    <property type="entry name" value="Chorismate_synt"/>
    <property type="match status" value="1"/>
</dbReference>
<keyword evidence="7 12" id="KW-0288">FMN</keyword>
<gene>
    <name evidence="12" type="primary">aroC</name>
    <name evidence="15" type="ORF">SAMN05216404_105173</name>
</gene>
<dbReference type="HAMAP" id="MF_00300">
    <property type="entry name" value="Chorismate_synth"/>
    <property type="match status" value="1"/>
</dbReference>
<comment type="cofactor">
    <cofactor evidence="12 13">
        <name>FMNH2</name>
        <dbReference type="ChEBI" id="CHEBI:57618"/>
    </cofactor>
    <text evidence="12 13">Reduced FMN (FMNH(2)).</text>
</comment>
<dbReference type="Proteomes" id="UP000183898">
    <property type="component" value="Unassembled WGS sequence"/>
</dbReference>
<evidence type="ECO:0000256" key="1">
    <source>
        <dbReference type="ARBA" id="ARBA00005044"/>
    </source>
</evidence>
<keyword evidence="9 12" id="KW-0521">NADP</keyword>
<dbReference type="InterPro" id="IPR000453">
    <property type="entry name" value="Chorismate_synth"/>
</dbReference>
<proteinExistence type="inferred from homology"/>
<feature type="binding site" evidence="12">
    <location>
        <position position="319"/>
    </location>
    <ligand>
        <name>FMN</name>
        <dbReference type="ChEBI" id="CHEBI:58210"/>
    </ligand>
</feature>
<evidence type="ECO:0000256" key="6">
    <source>
        <dbReference type="ARBA" id="ARBA00022630"/>
    </source>
</evidence>
<dbReference type="PANTHER" id="PTHR21085:SF0">
    <property type="entry name" value="CHORISMATE SYNTHASE"/>
    <property type="match status" value="1"/>
</dbReference>
<keyword evidence="10 12" id="KW-0057">Aromatic amino acid biosynthesis</keyword>
<evidence type="ECO:0000256" key="9">
    <source>
        <dbReference type="ARBA" id="ARBA00022857"/>
    </source>
</evidence>
<feature type="binding site" evidence="12">
    <location>
        <position position="48"/>
    </location>
    <ligand>
        <name>NADP(+)</name>
        <dbReference type="ChEBI" id="CHEBI:58349"/>
    </ligand>
</feature>
<accession>A0A1H8HM02</accession>
<organism evidence="15 16">
    <name type="scientific">Nitrosospira multiformis</name>
    <dbReference type="NCBI Taxonomy" id="1231"/>
    <lineage>
        <taxon>Bacteria</taxon>
        <taxon>Pseudomonadati</taxon>
        <taxon>Pseudomonadota</taxon>
        <taxon>Betaproteobacteria</taxon>
        <taxon>Nitrosomonadales</taxon>
        <taxon>Nitrosomonadaceae</taxon>
        <taxon>Nitrosospira</taxon>
    </lineage>
</organism>
<comment type="subunit">
    <text evidence="3 12">Homotetramer.</text>
</comment>
<dbReference type="PROSITE" id="PS00787">
    <property type="entry name" value="CHORISMATE_SYNTHASE_1"/>
    <property type="match status" value="1"/>
</dbReference>
<name>A0A1H8HM02_9PROT</name>
<comment type="pathway">
    <text evidence="1 12 13">Metabolic intermediate biosynthesis; chorismate biosynthesis; chorismate from D-erythrose 4-phosphate and phosphoenolpyruvate: step 7/7.</text>
</comment>
<dbReference type="FunFam" id="3.60.150.10:FF:000001">
    <property type="entry name" value="Chorismate synthase"/>
    <property type="match status" value="1"/>
</dbReference>
<feature type="binding site" evidence="12">
    <location>
        <begin position="293"/>
        <end position="297"/>
    </location>
    <ligand>
        <name>FMN</name>
        <dbReference type="ChEBI" id="CHEBI:58210"/>
    </ligand>
</feature>
<keyword evidence="6 12" id="KW-0285">Flavoprotein</keyword>
<evidence type="ECO:0000256" key="12">
    <source>
        <dbReference type="HAMAP-Rule" id="MF_00300"/>
    </source>
</evidence>
<sequence>MSGNTFGKLFCVTSFGESHGPAIGCVVDGCPPGMELSAEDIQQDLDRRKPGTSRHVTQRRESDTVEILSGVFEGKTTGTPIALLIRNEDQRSKDYSKIMDTFRPGHADYVYWQKYGIRDYRGGGRSSARETAVRVAAAAIAKKWLRARYGVVIRGHMAQLGPVEIPFKQWEAVGENPFFSADPDIVPSLEEFMDKLRKSGDSVGAKIRVVAEGVPVGWGEPVYDRLDAEIAYAMMSINAVKGVEIGAGFAAVSQKGTEHSDEISPEGFLSNNAGGILGGISTGQDIVVNIAVKPTSSIRLPRRSVDKMGNPAIVETHGRHDPCVGIRATPIAEAMLALVLMDHALRHRAQNADVACTTPKIPGEIDPREGQEEDPSDSNPKVEFADDPEPDEA</sequence>
<dbReference type="RefSeq" id="WP_074745883.1">
    <property type="nucleotide sequence ID" value="NZ_FOCT01000005.1"/>
</dbReference>
<evidence type="ECO:0000256" key="4">
    <source>
        <dbReference type="ARBA" id="ARBA00013036"/>
    </source>
</evidence>
<evidence type="ECO:0000256" key="11">
    <source>
        <dbReference type="ARBA" id="ARBA00023239"/>
    </source>
</evidence>
<dbReference type="SUPFAM" id="SSF103263">
    <property type="entry name" value="Chorismate synthase, AroC"/>
    <property type="match status" value="1"/>
</dbReference>